<dbReference type="GO" id="GO:0016301">
    <property type="term" value="F:kinase activity"/>
    <property type="evidence" value="ECO:0007669"/>
    <property type="project" value="InterPro"/>
</dbReference>
<dbReference type="EMBL" id="FN648390">
    <property type="protein sequence ID" value="CBJ30698.1"/>
    <property type="molecule type" value="Genomic_DNA"/>
</dbReference>
<dbReference type="GO" id="GO:0005524">
    <property type="term" value="F:ATP binding"/>
    <property type="evidence" value="ECO:0007669"/>
    <property type="project" value="InterPro"/>
</dbReference>
<proteinExistence type="predicted"/>
<dbReference type="Pfam" id="PF00485">
    <property type="entry name" value="PRK"/>
    <property type="match status" value="1"/>
</dbReference>
<dbReference type="InParanoid" id="D7FRA7"/>
<dbReference type="InterPro" id="IPR027417">
    <property type="entry name" value="P-loop_NTPase"/>
</dbReference>
<dbReference type="Proteomes" id="UP000002630">
    <property type="component" value="Linkage Group LG27"/>
</dbReference>
<name>D7FRA7_ECTSI</name>
<dbReference type="PANTHER" id="PTHR10285">
    <property type="entry name" value="URIDINE KINASE"/>
    <property type="match status" value="1"/>
</dbReference>
<dbReference type="STRING" id="2880.D7FRA7"/>
<sequence>MALSDALAALEAQTGVSEMPPLESSHVDRMKQAIEAAGGLPIERDCRKEILGVNEADLAEVILPLCTWLKGITQGPSGEGERVLVGLCGSAAAGKSTLAQILCAAYGIIWGASSIQCVSMDAYSYPNAHLAAEVTEYLGRACTLKDIKGLPKTLDCASLLRDLGRLRTPSKESIKLPAYSRDLHDPVPDSVTVAPDCRVVLVEGLHLLHQEGLWKEISAALHRTIFLDISRSVCFDRVVGRKVANGRSRESSESHFDRVDGPVWDQLQEEKKRADLVLVVQPTSDRQLWVSNIVTKLARGEPQPVPQEL</sequence>
<gene>
    <name evidence="2" type="ORF">Esi_0212_0025</name>
</gene>
<dbReference type="SUPFAM" id="SSF52540">
    <property type="entry name" value="P-loop containing nucleoside triphosphate hydrolases"/>
    <property type="match status" value="1"/>
</dbReference>
<evidence type="ECO:0000259" key="1">
    <source>
        <dbReference type="Pfam" id="PF00485"/>
    </source>
</evidence>
<organism evidence="2 3">
    <name type="scientific">Ectocarpus siliculosus</name>
    <name type="common">Brown alga</name>
    <name type="synonym">Conferva siliculosa</name>
    <dbReference type="NCBI Taxonomy" id="2880"/>
    <lineage>
        <taxon>Eukaryota</taxon>
        <taxon>Sar</taxon>
        <taxon>Stramenopiles</taxon>
        <taxon>Ochrophyta</taxon>
        <taxon>PX clade</taxon>
        <taxon>Phaeophyceae</taxon>
        <taxon>Ectocarpales</taxon>
        <taxon>Ectocarpaceae</taxon>
        <taxon>Ectocarpus</taxon>
    </lineage>
</organism>
<reference evidence="2 3" key="1">
    <citation type="journal article" date="2010" name="Nature">
        <title>The Ectocarpus genome and the independent evolution of multicellularity in brown algae.</title>
        <authorList>
            <person name="Cock J.M."/>
            <person name="Sterck L."/>
            <person name="Rouze P."/>
            <person name="Scornet D."/>
            <person name="Allen A.E."/>
            <person name="Amoutzias G."/>
            <person name="Anthouard V."/>
            <person name="Artiguenave F."/>
            <person name="Aury J.M."/>
            <person name="Badger J.H."/>
            <person name="Beszteri B."/>
            <person name="Billiau K."/>
            <person name="Bonnet E."/>
            <person name="Bothwell J.H."/>
            <person name="Bowler C."/>
            <person name="Boyen C."/>
            <person name="Brownlee C."/>
            <person name="Carrano C.J."/>
            <person name="Charrier B."/>
            <person name="Cho G.Y."/>
            <person name="Coelho S.M."/>
            <person name="Collen J."/>
            <person name="Corre E."/>
            <person name="Da Silva C."/>
            <person name="Delage L."/>
            <person name="Delaroque N."/>
            <person name="Dittami S.M."/>
            <person name="Doulbeau S."/>
            <person name="Elias M."/>
            <person name="Farnham G."/>
            <person name="Gachon C.M."/>
            <person name="Gschloessl B."/>
            <person name="Heesch S."/>
            <person name="Jabbari K."/>
            <person name="Jubin C."/>
            <person name="Kawai H."/>
            <person name="Kimura K."/>
            <person name="Kloareg B."/>
            <person name="Kupper F.C."/>
            <person name="Lang D."/>
            <person name="Le Bail A."/>
            <person name="Leblanc C."/>
            <person name="Lerouge P."/>
            <person name="Lohr M."/>
            <person name="Lopez P.J."/>
            <person name="Martens C."/>
            <person name="Maumus F."/>
            <person name="Michel G."/>
            <person name="Miranda-Saavedra D."/>
            <person name="Morales J."/>
            <person name="Moreau H."/>
            <person name="Motomura T."/>
            <person name="Nagasato C."/>
            <person name="Napoli C.A."/>
            <person name="Nelson D.R."/>
            <person name="Nyvall-Collen P."/>
            <person name="Peters A.F."/>
            <person name="Pommier C."/>
            <person name="Potin P."/>
            <person name="Poulain J."/>
            <person name="Quesneville H."/>
            <person name="Read B."/>
            <person name="Rensing S.A."/>
            <person name="Ritter A."/>
            <person name="Rousvoal S."/>
            <person name="Samanta M."/>
            <person name="Samson G."/>
            <person name="Schroeder D.C."/>
            <person name="Segurens B."/>
            <person name="Strittmatter M."/>
            <person name="Tonon T."/>
            <person name="Tregear J.W."/>
            <person name="Valentin K."/>
            <person name="von Dassow P."/>
            <person name="Yamagishi T."/>
            <person name="Van de Peer Y."/>
            <person name="Wincker P."/>
        </authorList>
    </citation>
    <scope>NUCLEOTIDE SEQUENCE [LARGE SCALE GENOMIC DNA]</scope>
    <source>
        <strain evidence="3">Ec32 / CCAP1310/4</strain>
    </source>
</reference>
<dbReference type="EMBL" id="FN649752">
    <property type="protein sequence ID" value="CBJ30698.1"/>
    <property type="molecule type" value="Genomic_DNA"/>
</dbReference>
<accession>D7FRA7</accession>
<evidence type="ECO:0000313" key="2">
    <source>
        <dbReference type="EMBL" id="CBJ30698.1"/>
    </source>
</evidence>
<dbReference type="OrthoDB" id="10034502at2759"/>
<dbReference type="Gene3D" id="3.40.50.300">
    <property type="entry name" value="P-loop containing nucleotide triphosphate hydrolases"/>
    <property type="match status" value="1"/>
</dbReference>
<keyword evidence="3" id="KW-1185">Reference proteome</keyword>
<dbReference type="eggNOG" id="KOG2702">
    <property type="taxonomic scope" value="Eukaryota"/>
</dbReference>
<dbReference type="InterPro" id="IPR006083">
    <property type="entry name" value="PRK/URK"/>
</dbReference>
<dbReference type="OMA" id="ASSIQCV"/>
<dbReference type="AlphaFoldDB" id="D7FRA7"/>
<feature type="domain" description="Phosphoribulokinase/uridine kinase" evidence="1">
    <location>
        <begin position="85"/>
        <end position="285"/>
    </location>
</feature>
<protein>
    <recommendedName>
        <fullName evidence="1">Phosphoribulokinase/uridine kinase domain-containing protein</fullName>
    </recommendedName>
</protein>
<evidence type="ECO:0000313" key="3">
    <source>
        <dbReference type="Proteomes" id="UP000002630"/>
    </source>
</evidence>